<gene>
    <name evidence="1" type="ORF">GCM10007100_40650</name>
</gene>
<comment type="caution">
    <text evidence="1">The sequence shown here is derived from an EMBL/GenBank/DDBJ whole genome shotgun (WGS) entry which is preliminary data.</text>
</comment>
<protein>
    <recommendedName>
        <fullName evidence="3">DUF4376 domain-containing protein</fullName>
    </recommendedName>
</protein>
<dbReference type="EMBL" id="BMXI01000090">
    <property type="protein sequence ID" value="GHC69138.1"/>
    <property type="molecule type" value="Genomic_DNA"/>
</dbReference>
<accession>A0A918U0Y5</accession>
<sequence>MGYSLKIERPENPITLEQWSEVVGSTEGIRLAGSASNTLTNPLTGEVISLKSKEGDAEVFDSETGQWHSAIMWRDRNGTASFNSRIVAGATDYNDLTDSIWLCLASVAKKLSAQISGEEGELFDLDTAKQTSG</sequence>
<proteinExistence type="predicted"/>
<organism evidence="1 2">
    <name type="scientific">Roseibacillus persicicus</name>
    <dbReference type="NCBI Taxonomy" id="454148"/>
    <lineage>
        <taxon>Bacteria</taxon>
        <taxon>Pseudomonadati</taxon>
        <taxon>Verrucomicrobiota</taxon>
        <taxon>Verrucomicrobiia</taxon>
        <taxon>Verrucomicrobiales</taxon>
        <taxon>Verrucomicrobiaceae</taxon>
        <taxon>Roseibacillus</taxon>
    </lineage>
</organism>
<keyword evidence="2" id="KW-1185">Reference proteome</keyword>
<evidence type="ECO:0000313" key="2">
    <source>
        <dbReference type="Proteomes" id="UP000644507"/>
    </source>
</evidence>
<dbReference type="AlphaFoldDB" id="A0A918U0Y5"/>
<dbReference type="RefSeq" id="WP_189574782.1">
    <property type="nucleotide sequence ID" value="NZ_BMXI01000090.1"/>
</dbReference>
<reference evidence="1" key="2">
    <citation type="submission" date="2020-09" db="EMBL/GenBank/DDBJ databases">
        <authorList>
            <person name="Sun Q."/>
            <person name="Kim S."/>
        </authorList>
    </citation>
    <scope>NUCLEOTIDE SEQUENCE</scope>
    <source>
        <strain evidence="1">KCTC 12988</strain>
    </source>
</reference>
<dbReference type="Proteomes" id="UP000644507">
    <property type="component" value="Unassembled WGS sequence"/>
</dbReference>
<name>A0A918U0Y5_9BACT</name>
<evidence type="ECO:0000313" key="1">
    <source>
        <dbReference type="EMBL" id="GHC69138.1"/>
    </source>
</evidence>
<reference evidence="1" key="1">
    <citation type="journal article" date="2014" name="Int. J. Syst. Evol. Microbiol.">
        <title>Complete genome sequence of Corynebacterium casei LMG S-19264T (=DSM 44701T), isolated from a smear-ripened cheese.</title>
        <authorList>
            <consortium name="US DOE Joint Genome Institute (JGI-PGF)"/>
            <person name="Walter F."/>
            <person name="Albersmeier A."/>
            <person name="Kalinowski J."/>
            <person name="Ruckert C."/>
        </authorList>
    </citation>
    <scope>NUCLEOTIDE SEQUENCE</scope>
    <source>
        <strain evidence="1">KCTC 12988</strain>
    </source>
</reference>
<evidence type="ECO:0008006" key="3">
    <source>
        <dbReference type="Google" id="ProtNLM"/>
    </source>
</evidence>